<dbReference type="Gene3D" id="1.25.40.10">
    <property type="entry name" value="Tetratricopeptide repeat domain"/>
    <property type="match status" value="1"/>
</dbReference>
<organism evidence="1 2">
    <name type="scientific">Paraglomus occultum</name>
    <dbReference type="NCBI Taxonomy" id="144539"/>
    <lineage>
        <taxon>Eukaryota</taxon>
        <taxon>Fungi</taxon>
        <taxon>Fungi incertae sedis</taxon>
        <taxon>Mucoromycota</taxon>
        <taxon>Glomeromycotina</taxon>
        <taxon>Glomeromycetes</taxon>
        <taxon>Paraglomerales</taxon>
        <taxon>Paraglomeraceae</taxon>
        <taxon>Paraglomus</taxon>
    </lineage>
</organism>
<accession>A0A9N9AQX1</accession>
<keyword evidence="2" id="KW-1185">Reference proteome</keyword>
<dbReference type="PANTHER" id="PTHR43628">
    <property type="entry name" value="ACTIVATOR OF C KINASE PROTEIN 1-RELATED"/>
    <property type="match status" value="1"/>
</dbReference>
<name>A0A9N9AQX1_9GLOM</name>
<dbReference type="InterPro" id="IPR052945">
    <property type="entry name" value="Mitotic_Regulator"/>
</dbReference>
<dbReference type="EMBL" id="CAJVPJ010000555">
    <property type="protein sequence ID" value="CAG8536896.1"/>
    <property type="molecule type" value="Genomic_DNA"/>
</dbReference>
<dbReference type="SUPFAM" id="SSF81901">
    <property type="entry name" value="HCP-like"/>
    <property type="match status" value="1"/>
</dbReference>
<dbReference type="SMART" id="SM00671">
    <property type="entry name" value="SEL1"/>
    <property type="match status" value="3"/>
</dbReference>
<reference evidence="1" key="1">
    <citation type="submission" date="2021-06" db="EMBL/GenBank/DDBJ databases">
        <authorList>
            <person name="Kallberg Y."/>
            <person name="Tangrot J."/>
            <person name="Rosling A."/>
        </authorList>
    </citation>
    <scope>NUCLEOTIDE SEQUENCE</scope>
    <source>
        <strain evidence="1">IA702</strain>
    </source>
</reference>
<proteinExistence type="predicted"/>
<dbReference type="AlphaFoldDB" id="A0A9N9AQX1"/>
<dbReference type="Proteomes" id="UP000789572">
    <property type="component" value="Unassembled WGS sequence"/>
</dbReference>
<dbReference type="Pfam" id="PF08238">
    <property type="entry name" value="Sel1"/>
    <property type="match status" value="4"/>
</dbReference>
<evidence type="ECO:0000313" key="1">
    <source>
        <dbReference type="EMBL" id="CAG8536896.1"/>
    </source>
</evidence>
<dbReference type="OrthoDB" id="2384430at2759"/>
<dbReference type="InterPro" id="IPR006597">
    <property type="entry name" value="Sel1-like"/>
</dbReference>
<dbReference type="PANTHER" id="PTHR43628:SF1">
    <property type="entry name" value="CHITIN SYNTHASE REGULATORY FACTOR 2-RELATED"/>
    <property type="match status" value="1"/>
</dbReference>
<sequence>MAQSAIDIFNRASQLQATGNFGEALRILQIAADNGYAPALQRLGDTFSYAIGVEQNFTKAFEFYYRAACTGLAISQYKVGWSFQFGVGVPRDYNKAIEFYFLAADQEYPLAQFCLAWCYEHGVGVEKNPQKAKEYFEKSAQGGMDEALYRVGENCEIDEYSAQTGPYNVIQPLEIE</sequence>
<protein>
    <submittedName>
        <fullName evidence="1">1929_t:CDS:1</fullName>
    </submittedName>
</protein>
<dbReference type="InterPro" id="IPR011990">
    <property type="entry name" value="TPR-like_helical_dom_sf"/>
</dbReference>
<comment type="caution">
    <text evidence="1">The sequence shown here is derived from an EMBL/GenBank/DDBJ whole genome shotgun (WGS) entry which is preliminary data.</text>
</comment>
<gene>
    <name evidence="1" type="ORF">POCULU_LOCUS4338</name>
</gene>
<evidence type="ECO:0000313" key="2">
    <source>
        <dbReference type="Proteomes" id="UP000789572"/>
    </source>
</evidence>